<dbReference type="GeneID" id="33572956"/>
<feature type="signal peptide" evidence="7">
    <location>
        <begin position="1"/>
        <end position="19"/>
    </location>
</feature>
<sequence length="634" mass="69883">MANIVAVLWVLVILNAILLNDYHLSKSGVAVIVSAEALPAIVHPFSNTHLSRFHLDSSYNHNERWNDAHNCISSSLLSSPTVATTATATATAGVVLDRRQLNPSTPSSSILVPTPSPSPSETQSPPEVSVTTSTGSAPTLAPPITAPRPSVKPGLLTDYEYENYWDPDPNTLRLGVLLSFNENPEKREAAMVRNSLSSIRMAVNDVNRLGIIPGVNMSLMLRDSQYPGQFSSTGGAAAIAATGSLISAKSNRAKKKNSLSSFDPCYHFYCCYQCLITVNPIRPSGAKGVYVFRTAPTIMVIIDAVFEVIRHAGWGRISVIYDSNFLEFTARDYFLEKARSMGVVILEFYSLVIDGPTFDPTYKDIKKMIDNNHSRIQVLFANFVAQFGVLREMKDTGYMGPEYGWITMNDVTEPFRGDSNNKEYNGLIMIDNGWNMTGYTPYDTFFSSWMGLDPKDYPGAAQPRLDHGEVNAYACVMMIAHMYGEFVRRESALNPSSRDTLIRQIISGQHSGEIDAAKYYGKDPFMGPSGPITISNIGDRVASNIYALSMKDGRSVHFATIFGTNYTLVREPPFKDGYPFPPADVPTVAIRNPSWTNARGIIYGIFCILGIIITLVSMGIVYYYRNDITIKAAR</sequence>
<gene>
    <name evidence="9" type="ORF">BCR41DRAFT_99384</name>
</gene>
<keyword evidence="10" id="KW-1185">Reference proteome</keyword>
<feature type="compositionally biased region" description="Polar residues" evidence="5">
    <location>
        <begin position="101"/>
        <end position="111"/>
    </location>
</feature>
<feature type="chain" id="PRO_5012011143" evidence="7">
    <location>
        <begin position="20"/>
        <end position="634"/>
    </location>
</feature>
<keyword evidence="4 6" id="KW-0472">Membrane</keyword>
<dbReference type="AlphaFoldDB" id="A0A1Y2GL89"/>
<dbReference type="SUPFAM" id="SSF53822">
    <property type="entry name" value="Periplasmic binding protein-like I"/>
    <property type="match status" value="1"/>
</dbReference>
<feature type="domain" description="Receptor ligand binding region" evidence="8">
    <location>
        <begin position="197"/>
        <end position="488"/>
    </location>
</feature>
<evidence type="ECO:0000313" key="10">
    <source>
        <dbReference type="Proteomes" id="UP000193648"/>
    </source>
</evidence>
<accession>A0A1Y2GL89</accession>
<evidence type="ECO:0000256" key="3">
    <source>
        <dbReference type="ARBA" id="ARBA00022989"/>
    </source>
</evidence>
<dbReference type="OrthoDB" id="5597995at2759"/>
<dbReference type="InterPro" id="IPR001828">
    <property type="entry name" value="ANF_lig-bd_rcpt"/>
</dbReference>
<dbReference type="Pfam" id="PF01094">
    <property type="entry name" value="ANF_receptor"/>
    <property type="match status" value="1"/>
</dbReference>
<evidence type="ECO:0000256" key="2">
    <source>
        <dbReference type="ARBA" id="ARBA00022692"/>
    </source>
</evidence>
<feature type="transmembrane region" description="Helical" evidence="6">
    <location>
        <begin position="601"/>
        <end position="624"/>
    </location>
</feature>
<evidence type="ECO:0000256" key="7">
    <source>
        <dbReference type="SAM" id="SignalP"/>
    </source>
</evidence>
<keyword evidence="2 6" id="KW-0812">Transmembrane</keyword>
<evidence type="ECO:0000313" key="9">
    <source>
        <dbReference type="EMBL" id="ORZ13016.1"/>
    </source>
</evidence>
<dbReference type="InterPro" id="IPR028082">
    <property type="entry name" value="Peripla_BP_I"/>
</dbReference>
<comment type="subcellular location">
    <subcellularLocation>
        <location evidence="1">Membrane</location>
    </subcellularLocation>
</comment>
<dbReference type="STRING" id="64571.A0A1Y2GL89"/>
<dbReference type="GO" id="GO:0016020">
    <property type="term" value="C:membrane"/>
    <property type="evidence" value="ECO:0007669"/>
    <property type="project" value="UniProtKB-SubCell"/>
</dbReference>
<dbReference type="Gene3D" id="3.40.50.2300">
    <property type="match status" value="1"/>
</dbReference>
<protein>
    <submittedName>
        <fullName evidence="9">Periplasmic binding protein-like I</fullName>
    </submittedName>
</protein>
<dbReference type="EMBL" id="MCFF01000024">
    <property type="protein sequence ID" value="ORZ13016.1"/>
    <property type="molecule type" value="Genomic_DNA"/>
</dbReference>
<feature type="region of interest" description="Disordered" evidence="5">
    <location>
        <begin position="99"/>
        <end position="152"/>
    </location>
</feature>
<evidence type="ECO:0000256" key="6">
    <source>
        <dbReference type="SAM" id="Phobius"/>
    </source>
</evidence>
<evidence type="ECO:0000256" key="1">
    <source>
        <dbReference type="ARBA" id="ARBA00004370"/>
    </source>
</evidence>
<evidence type="ECO:0000259" key="8">
    <source>
        <dbReference type="Pfam" id="PF01094"/>
    </source>
</evidence>
<feature type="compositionally biased region" description="Low complexity" evidence="5">
    <location>
        <begin position="119"/>
        <end position="130"/>
    </location>
</feature>
<name>A0A1Y2GL89_9FUNG</name>
<proteinExistence type="predicted"/>
<dbReference type="InParanoid" id="A0A1Y2GL89"/>
<comment type="caution">
    <text evidence="9">The sequence shown here is derived from an EMBL/GenBank/DDBJ whole genome shotgun (WGS) entry which is preliminary data.</text>
</comment>
<evidence type="ECO:0000256" key="4">
    <source>
        <dbReference type="ARBA" id="ARBA00023136"/>
    </source>
</evidence>
<reference evidence="9 10" key="1">
    <citation type="submission" date="2016-07" db="EMBL/GenBank/DDBJ databases">
        <title>Pervasive Adenine N6-methylation of Active Genes in Fungi.</title>
        <authorList>
            <consortium name="DOE Joint Genome Institute"/>
            <person name="Mondo S.J."/>
            <person name="Dannebaum R.O."/>
            <person name="Kuo R.C."/>
            <person name="Labutti K."/>
            <person name="Haridas S."/>
            <person name="Kuo A."/>
            <person name="Salamov A."/>
            <person name="Ahrendt S.R."/>
            <person name="Lipzen A."/>
            <person name="Sullivan W."/>
            <person name="Andreopoulos W.B."/>
            <person name="Clum A."/>
            <person name="Lindquist E."/>
            <person name="Daum C."/>
            <person name="Ramamoorthy G.K."/>
            <person name="Gryganskyi A."/>
            <person name="Culley D."/>
            <person name="Magnuson J.K."/>
            <person name="James T.Y."/>
            <person name="O'Malley M.A."/>
            <person name="Stajich J.E."/>
            <person name="Spatafora J.W."/>
            <person name="Visel A."/>
            <person name="Grigoriev I.V."/>
        </authorList>
    </citation>
    <scope>NUCLEOTIDE SEQUENCE [LARGE SCALE GENOMIC DNA]</scope>
    <source>
        <strain evidence="9 10">NRRL 3116</strain>
    </source>
</reference>
<evidence type="ECO:0000256" key="5">
    <source>
        <dbReference type="SAM" id="MobiDB-lite"/>
    </source>
</evidence>
<dbReference type="RefSeq" id="XP_021880365.1">
    <property type="nucleotide sequence ID" value="XM_022031115.1"/>
</dbReference>
<keyword evidence="3 6" id="KW-1133">Transmembrane helix</keyword>
<keyword evidence="7" id="KW-0732">Signal</keyword>
<dbReference type="Proteomes" id="UP000193648">
    <property type="component" value="Unassembled WGS sequence"/>
</dbReference>
<organism evidence="9 10">
    <name type="scientific">Lobosporangium transversale</name>
    <dbReference type="NCBI Taxonomy" id="64571"/>
    <lineage>
        <taxon>Eukaryota</taxon>
        <taxon>Fungi</taxon>
        <taxon>Fungi incertae sedis</taxon>
        <taxon>Mucoromycota</taxon>
        <taxon>Mortierellomycotina</taxon>
        <taxon>Mortierellomycetes</taxon>
        <taxon>Mortierellales</taxon>
        <taxon>Mortierellaceae</taxon>
        <taxon>Lobosporangium</taxon>
    </lineage>
</organism>